<sequence length="97" mass="11121">MSRRLRPCRADPHWPRETRLRPPARPLLLRCVAVFLAIFYEPPLQGSELGVFRKPPELVVSHLRRLQAPAASLSPLRRRAPRLGGYLSSWPDYALIS</sequence>
<accession>A0AAV7RD57</accession>
<dbReference type="EMBL" id="JANPWB010000009">
    <property type="protein sequence ID" value="KAJ1149410.1"/>
    <property type="molecule type" value="Genomic_DNA"/>
</dbReference>
<evidence type="ECO:0000313" key="1">
    <source>
        <dbReference type="EMBL" id="KAJ1149410.1"/>
    </source>
</evidence>
<comment type="caution">
    <text evidence="1">The sequence shown here is derived from an EMBL/GenBank/DDBJ whole genome shotgun (WGS) entry which is preliminary data.</text>
</comment>
<proteinExistence type="predicted"/>
<gene>
    <name evidence="1" type="ORF">NDU88_002220</name>
</gene>
<reference evidence="1" key="1">
    <citation type="journal article" date="2022" name="bioRxiv">
        <title>Sequencing and chromosome-scale assembly of the giantPleurodeles waltlgenome.</title>
        <authorList>
            <person name="Brown T."/>
            <person name="Elewa A."/>
            <person name="Iarovenko S."/>
            <person name="Subramanian E."/>
            <person name="Araus A.J."/>
            <person name="Petzold A."/>
            <person name="Susuki M."/>
            <person name="Suzuki K.-i.T."/>
            <person name="Hayashi T."/>
            <person name="Toyoda A."/>
            <person name="Oliveira C."/>
            <person name="Osipova E."/>
            <person name="Leigh N.D."/>
            <person name="Simon A."/>
            <person name="Yun M.H."/>
        </authorList>
    </citation>
    <scope>NUCLEOTIDE SEQUENCE</scope>
    <source>
        <strain evidence="1">20211129_DDA</strain>
        <tissue evidence="1">Liver</tissue>
    </source>
</reference>
<keyword evidence="2" id="KW-1185">Reference proteome</keyword>
<dbReference type="Proteomes" id="UP001066276">
    <property type="component" value="Chromosome 5"/>
</dbReference>
<organism evidence="1 2">
    <name type="scientific">Pleurodeles waltl</name>
    <name type="common">Iberian ribbed newt</name>
    <dbReference type="NCBI Taxonomy" id="8319"/>
    <lineage>
        <taxon>Eukaryota</taxon>
        <taxon>Metazoa</taxon>
        <taxon>Chordata</taxon>
        <taxon>Craniata</taxon>
        <taxon>Vertebrata</taxon>
        <taxon>Euteleostomi</taxon>
        <taxon>Amphibia</taxon>
        <taxon>Batrachia</taxon>
        <taxon>Caudata</taxon>
        <taxon>Salamandroidea</taxon>
        <taxon>Salamandridae</taxon>
        <taxon>Pleurodelinae</taxon>
        <taxon>Pleurodeles</taxon>
    </lineage>
</organism>
<evidence type="ECO:0000313" key="2">
    <source>
        <dbReference type="Proteomes" id="UP001066276"/>
    </source>
</evidence>
<name>A0AAV7RD57_PLEWA</name>
<dbReference type="AlphaFoldDB" id="A0AAV7RD57"/>
<protein>
    <submittedName>
        <fullName evidence="1">Uncharacterized protein</fullName>
    </submittedName>
</protein>